<evidence type="ECO:0000259" key="1">
    <source>
        <dbReference type="PROSITE" id="PS50093"/>
    </source>
</evidence>
<evidence type="ECO:0000313" key="2">
    <source>
        <dbReference type="EMBL" id="PRY89633.1"/>
    </source>
</evidence>
<dbReference type="Pfam" id="PF13585">
    <property type="entry name" value="CHU_C"/>
    <property type="match status" value="1"/>
</dbReference>
<dbReference type="InterPro" id="IPR035986">
    <property type="entry name" value="PKD_dom_sf"/>
</dbReference>
<proteinExistence type="predicted"/>
<dbReference type="CDD" id="cd00146">
    <property type="entry name" value="PKD"/>
    <property type="match status" value="1"/>
</dbReference>
<comment type="caution">
    <text evidence="2">The sequence shown here is derived from an EMBL/GenBank/DDBJ whole genome shotgun (WGS) entry which is preliminary data.</text>
</comment>
<dbReference type="InterPro" id="IPR026341">
    <property type="entry name" value="T9SS_type_B"/>
</dbReference>
<dbReference type="Gene3D" id="2.60.40.10">
    <property type="entry name" value="Immunoglobulins"/>
    <property type="match status" value="1"/>
</dbReference>
<dbReference type="InterPro" id="IPR022409">
    <property type="entry name" value="PKD/Chitinase_dom"/>
</dbReference>
<dbReference type="Gene3D" id="2.60.40.740">
    <property type="match status" value="2"/>
</dbReference>
<protein>
    <submittedName>
        <fullName evidence="2">Gliding motility-associated-like protein</fullName>
    </submittedName>
</protein>
<dbReference type="InterPro" id="IPR025667">
    <property type="entry name" value="SprB_repeat"/>
</dbReference>
<dbReference type="InterPro" id="IPR000601">
    <property type="entry name" value="PKD_dom"/>
</dbReference>
<dbReference type="PROSITE" id="PS50093">
    <property type="entry name" value="PKD"/>
    <property type="match status" value="1"/>
</dbReference>
<dbReference type="Proteomes" id="UP000238157">
    <property type="component" value="Unassembled WGS sequence"/>
</dbReference>
<dbReference type="AlphaFoldDB" id="A0A2T0WSF2"/>
<dbReference type="InterPro" id="IPR013783">
    <property type="entry name" value="Ig-like_fold"/>
</dbReference>
<dbReference type="Pfam" id="PF18911">
    <property type="entry name" value="PKD_4"/>
    <property type="match status" value="1"/>
</dbReference>
<accession>A0A2T0WSF2</accession>
<name>A0A2T0WSF2_9BACT</name>
<dbReference type="Pfam" id="PF13573">
    <property type="entry name" value="SprB"/>
    <property type="match status" value="3"/>
</dbReference>
<dbReference type="SMART" id="SM00089">
    <property type="entry name" value="PKD"/>
    <property type="match status" value="1"/>
</dbReference>
<gene>
    <name evidence="2" type="ORF">CLW00_102109</name>
</gene>
<dbReference type="NCBIfam" id="TIGR04131">
    <property type="entry name" value="Bac_Flav_CTERM"/>
    <property type="match status" value="1"/>
</dbReference>
<dbReference type="EMBL" id="PVTR01000002">
    <property type="protein sequence ID" value="PRY89633.1"/>
    <property type="molecule type" value="Genomic_DNA"/>
</dbReference>
<organism evidence="2 3">
    <name type="scientific">Mongoliibacter ruber</name>
    <dbReference type="NCBI Taxonomy" id="1750599"/>
    <lineage>
        <taxon>Bacteria</taxon>
        <taxon>Pseudomonadati</taxon>
        <taxon>Bacteroidota</taxon>
        <taxon>Cytophagia</taxon>
        <taxon>Cytophagales</taxon>
        <taxon>Cyclobacteriaceae</taxon>
        <taxon>Mongoliibacter</taxon>
    </lineage>
</organism>
<feature type="domain" description="PKD" evidence="1">
    <location>
        <begin position="436"/>
        <end position="498"/>
    </location>
</feature>
<dbReference type="RefSeq" id="WP_170073165.1">
    <property type="nucleotide sequence ID" value="NZ_PVTR01000002.1"/>
</dbReference>
<sequence length="593" mass="65743">MEDALAQDIDKRVNTIEYQKTDNYPSENISVTISGQLALCSHEDKGHIILDVTGGKAPYTFRWNNNETVQNRYNLFAGTYTVFITDANGKEHTEKIIIQPPFPLIVDLIEKKDATCGSSADGSAKLEVKFGRGEPYKIEWSHGLRDKWEAADLLPGTYTVTIADHFNCDTSISFEILGDGPGIEINERIENIDCSNETGAIFLDVDGGSGNYSFEWSNGETTKDISGLYAGIYEVLVKDEKGCSSYRSFEVFSAQSDIIVEVNRIQHNLCAGAEDGEVDLEISGGVAPYSIQWNNGQKSSSIVGMTAGIYSVKVTDATGCSVNQSITIQEPEKMVAHIDTSLELDCSTGDFKVQAWLKIEGGKSPYAIKWSDGSINVKEIELLNEQEVGVEVIDADGCSVLEKVRVNSFDKESSLRIDFNFRKLEINALDQVYMSEELIFESQISEEFIAWHWDFGDGQMSSDKDPIHSYNAWGDFDVTLTAYDIYGCSSVETKVVSVLDNEAWMTVPTAFTPNGDGLNDTFKPIIKGVIEFEMNIFNNWGEQIFAASGLESEGWDGFYKGKLMPRGSYVYQISFTNIQGDKLQKSGSITLIR</sequence>
<reference evidence="2 3" key="1">
    <citation type="submission" date="2018-03" db="EMBL/GenBank/DDBJ databases">
        <title>Genomic Encyclopedia of Archaeal and Bacterial Type Strains, Phase II (KMG-II): from individual species to whole genera.</title>
        <authorList>
            <person name="Goeker M."/>
        </authorList>
    </citation>
    <scope>NUCLEOTIDE SEQUENCE [LARGE SCALE GENOMIC DNA]</scope>
    <source>
        <strain evidence="2 3">DSM 27929</strain>
    </source>
</reference>
<evidence type="ECO:0000313" key="3">
    <source>
        <dbReference type="Proteomes" id="UP000238157"/>
    </source>
</evidence>
<keyword evidence="3" id="KW-1185">Reference proteome</keyword>
<dbReference type="SUPFAM" id="SSF49299">
    <property type="entry name" value="PKD domain"/>
    <property type="match status" value="1"/>
</dbReference>